<keyword evidence="5" id="KW-0808">Transferase</keyword>
<evidence type="ECO:0000256" key="2">
    <source>
        <dbReference type="ARBA" id="ARBA00023285"/>
    </source>
</evidence>
<evidence type="ECO:0000259" key="3">
    <source>
        <dbReference type="PROSITE" id="PS51332"/>
    </source>
</evidence>
<keyword evidence="5" id="KW-0489">Methyltransferase</keyword>
<name>A0A3B1BLP4_9ZZZZ</name>
<dbReference type="GO" id="GO:0046872">
    <property type="term" value="F:metal ion binding"/>
    <property type="evidence" value="ECO:0007669"/>
    <property type="project" value="UniProtKB-KW"/>
</dbReference>
<dbReference type="SMART" id="SM01018">
    <property type="entry name" value="B12-binding_2"/>
    <property type="match status" value="1"/>
</dbReference>
<dbReference type="SUPFAM" id="SSF52242">
    <property type="entry name" value="Cobalamin (vitamin B12)-binding domain"/>
    <property type="match status" value="1"/>
</dbReference>
<evidence type="ECO:0000313" key="5">
    <source>
        <dbReference type="EMBL" id="VAX16992.1"/>
    </source>
</evidence>
<keyword evidence="1" id="KW-0479">Metal-binding</keyword>
<dbReference type="InterPro" id="IPR006158">
    <property type="entry name" value="Cobalamin-bd"/>
</dbReference>
<dbReference type="GO" id="GO:0008705">
    <property type="term" value="F:methionine synthase activity"/>
    <property type="evidence" value="ECO:0007669"/>
    <property type="project" value="UniProtKB-EC"/>
</dbReference>
<dbReference type="GO" id="GO:0005829">
    <property type="term" value="C:cytosol"/>
    <property type="evidence" value="ECO:0007669"/>
    <property type="project" value="TreeGrafter"/>
</dbReference>
<dbReference type="InterPro" id="IPR036594">
    <property type="entry name" value="Meth_synthase_dom"/>
</dbReference>
<dbReference type="GO" id="GO:0032259">
    <property type="term" value="P:methylation"/>
    <property type="evidence" value="ECO:0007669"/>
    <property type="project" value="UniProtKB-KW"/>
</dbReference>
<dbReference type="Pfam" id="PF02310">
    <property type="entry name" value="B12-binding"/>
    <property type="match status" value="1"/>
</dbReference>
<evidence type="ECO:0000259" key="4">
    <source>
        <dbReference type="PROSITE" id="PS51337"/>
    </source>
</evidence>
<dbReference type="PROSITE" id="PS51337">
    <property type="entry name" value="B12_BINDING_NTER"/>
    <property type="match status" value="1"/>
</dbReference>
<gene>
    <name evidence="5" type="ORF">MNBD_NITROSPINAE03-154</name>
</gene>
<dbReference type="InterPro" id="IPR003759">
    <property type="entry name" value="Cbl-bd_cap"/>
</dbReference>
<sequence length="242" mass="26267">MNPPKPWPDPSPVDGVLLSSLKKGVIEYDEVAIESACLTIINRSMDTYMAIFEGLVAGMDEVGRLFDCQEYFVPELLMCADALYTGLNMLKPHIKHNAGGAKIKRDVIIGAIEGDIHDIGKNMVKMVFDTAGFTVLDMGRDTSIDRFVREAVKLESPLILVSCMMSTCKPRVEKLIRKLKKDAPGAIIMAGGAFIGPEDSISMGAHGGANNAHSALREAIRMLSAVNKMDSIPDEQSKPSIT</sequence>
<feature type="domain" description="B12-binding" evidence="3">
    <location>
        <begin position="104"/>
        <end position="233"/>
    </location>
</feature>
<organism evidence="5">
    <name type="scientific">hydrothermal vent metagenome</name>
    <dbReference type="NCBI Taxonomy" id="652676"/>
    <lineage>
        <taxon>unclassified sequences</taxon>
        <taxon>metagenomes</taxon>
        <taxon>ecological metagenomes</taxon>
    </lineage>
</organism>
<dbReference type="Gene3D" id="3.40.50.280">
    <property type="entry name" value="Cobalamin-binding domain"/>
    <property type="match status" value="1"/>
</dbReference>
<proteinExistence type="predicted"/>
<dbReference type="SUPFAM" id="SSF47644">
    <property type="entry name" value="Methionine synthase domain"/>
    <property type="match status" value="1"/>
</dbReference>
<dbReference type="EMBL" id="UOGB01000076">
    <property type="protein sequence ID" value="VAX16992.1"/>
    <property type="molecule type" value="Genomic_DNA"/>
</dbReference>
<dbReference type="EC" id="2.1.1.13" evidence="5"/>
<dbReference type="GO" id="GO:0031419">
    <property type="term" value="F:cobalamin binding"/>
    <property type="evidence" value="ECO:0007669"/>
    <property type="project" value="InterPro"/>
</dbReference>
<dbReference type="InterPro" id="IPR036724">
    <property type="entry name" value="Cobalamin-bd_sf"/>
</dbReference>
<protein>
    <submittedName>
        <fullName evidence="5">5-methyltetrahydrofolate--homocysteine methyltransferase</fullName>
        <ecNumber evidence="5">2.1.1.13</ecNumber>
    </submittedName>
</protein>
<dbReference type="AlphaFoldDB" id="A0A3B1BLP4"/>
<dbReference type="Pfam" id="PF02607">
    <property type="entry name" value="B12-binding_2"/>
    <property type="match status" value="1"/>
</dbReference>
<dbReference type="Gene3D" id="1.10.1240.10">
    <property type="entry name" value="Methionine synthase domain"/>
    <property type="match status" value="1"/>
</dbReference>
<dbReference type="InterPro" id="IPR050554">
    <property type="entry name" value="Met_Synthase/Corrinoid"/>
</dbReference>
<dbReference type="PANTHER" id="PTHR45833:SF1">
    <property type="entry name" value="METHIONINE SYNTHASE"/>
    <property type="match status" value="1"/>
</dbReference>
<dbReference type="PROSITE" id="PS51332">
    <property type="entry name" value="B12_BINDING"/>
    <property type="match status" value="1"/>
</dbReference>
<dbReference type="GO" id="GO:0050667">
    <property type="term" value="P:homocysteine metabolic process"/>
    <property type="evidence" value="ECO:0007669"/>
    <property type="project" value="TreeGrafter"/>
</dbReference>
<dbReference type="PANTHER" id="PTHR45833">
    <property type="entry name" value="METHIONINE SYNTHASE"/>
    <property type="match status" value="1"/>
</dbReference>
<dbReference type="GO" id="GO:0046653">
    <property type="term" value="P:tetrahydrofolate metabolic process"/>
    <property type="evidence" value="ECO:0007669"/>
    <property type="project" value="TreeGrafter"/>
</dbReference>
<evidence type="ECO:0000256" key="1">
    <source>
        <dbReference type="ARBA" id="ARBA00022723"/>
    </source>
</evidence>
<feature type="domain" description="B12-binding N-terminal" evidence="4">
    <location>
        <begin position="8"/>
        <end position="102"/>
    </location>
</feature>
<keyword evidence="2" id="KW-0170">Cobalt</keyword>
<reference evidence="5" key="1">
    <citation type="submission" date="2018-06" db="EMBL/GenBank/DDBJ databases">
        <authorList>
            <person name="Zhirakovskaya E."/>
        </authorList>
    </citation>
    <scope>NUCLEOTIDE SEQUENCE</scope>
</reference>
<accession>A0A3B1BLP4</accession>